<dbReference type="EMBL" id="QGKW02002228">
    <property type="protein sequence ID" value="KAF2536621.1"/>
    <property type="molecule type" value="Genomic_DNA"/>
</dbReference>
<dbReference type="GO" id="GO:0051453">
    <property type="term" value="P:regulation of intracellular pH"/>
    <property type="evidence" value="ECO:0007669"/>
    <property type="project" value="TreeGrafter"/>
</dbReference>
<dbReference type="GO" id="GO:0009941">
    <property type="term" value="C:chloroplast envelope"/>
    <property type="evidence" value="ECO:0007669"/>
    <property type="project" value="TreeGrafter"/>
</dbReference>
<evidence type="ECO:0000256" key="1">
    <source>
        <dbReference type="ARBA" id="ARBA00004651"/>
    </source>
</evidence>
<evidence type="ECO:0000256" key="7">
    <source>
        <dbReference type="ARBA" id="ARBA00022989"/>
    </source>
</evidence>
<dbReference type="InterPro" id="IPR006153">
    <property type="entry name" value="Cation/H_exchanger_TM"/>
</dbReference>
<feature type="transmembrane region" description="Helical" evidence="15">
    <location>
        <begin position="283"/>
        <end position="310"/>
    </location>
</feature>
<evidence type="ECO:0008006" key="20">
    <source>
        <dbReference type="Google" id="ProtNLM"/>
    </source>
</evidence>
<dbReference type="AlphaFoldDB" id="A0A8S9FTY7"/>
<evidence type="ECO:0000256" key="10">
    <source>
        <dbReference type="ARBA" id="ARBA00023136"/>
    </source>
</evidence>
<evidence type="ECO:0000313" key="18">
    <source>
        <dbReference type="EMBL" id="KAF2536621.1"/>
    </source>
</evidence>
<dbReference type="Gene3D" id="2.60.120.10">
    <property type="entry name" value="Jelly Rolls"/>
    <property type="match status" value="1"/>
</dbReference>
<feature type="domain" description="Cyclic nucleotide-binding" evidence="16">
    <location>
        <begin position="772"/>
        <end position="854"/>
    </location>
</feature>
<dbReference type="Proteomes" id="UP000712281">
    <property type="component" value="Unassembled WGS sequence"/>
</dbReference>
<dbReference type="GO" id="GO:0015385">
    <property type="term" value="F:sodium:proton antiporter activity"/>
    <property type="evidence" value="ECO:0007669"/>
    <property type="project" value="InterPro"/>
</dbReference>
<evidence type="ECO:0000313" key="19">
    <source>
        <dbReference type="Proteomes" id="UP000712281"/>
    </source>
</evidence>
<reference evidence="18" key="1">
    <citation type="submission" date="2019-12" db="EMBL/GenBank/DDBJ databases">
        <title>Genome sequencing and annotation of Brassica cretica.</title>
        <authorList>
            <person name="Studholme D.J."/>
            <person name="Sarris P.F."/>
        </authorList>
    </citation>
    <scope>NUCLEOTIDE SEQUENCE</scope>
    <source>
        <strain evidence="18">PFS-001/15</strain>
        <tissue evidence="18">Leaf</tissue>
    </source>
</reference>
<feature type="region of interest" description="Disordered" evidence="14">
    <location>
        <begin position="1"/>
        <end position="20"/>
    </location>
</feature>
<evidence type="ECO:0000256" key="6">
    <source>
        <dbReference type="ARBA" id="ARBA00022958"/>
    </source>
</evidence>
<name>A0A8S9FTY7_BRACR</name>
<evidence type="ECO:0000259" key="16">
    <source>
        <dbReference type="Pfam" id="PF00027"/>
    </source>
</evidence>
<evidence type="ECO:0000256" key="13">
    <source>
        <dbReference type="ARBA" id="ARBA00047912"/>
    </source>
</evidence>
<evidence type="ECO:0000256" key="5">
    <source>
        <dbReference type="ARBA" id="ARBA00022692"/>
    </source>
</evidence>
<feature type="compositionally biased region" description="Polar residues" evidence="14">
    <location>
        <begin position="992"/>
        <end position="1012"/>
    </location>
</feature>
<evidence type="ECO:0000256" key="11">
    <source>
        <dbReference type="ARBA" id="ARBA00023201"/>
    </source>
</evidence>
<evidence type="ECO:0000256" key="12">
    <source>
        <dbReference type="ARBA" id="ARBA00047524"/>
    </source>
</evidence>
<keyword evidence="6" id="KW-0630">Potassium</keyword>
<dbReference type="SUPFAM" id="SSF51206">
    <property type="entry name" value="cAMP-binding domain-like"/>
    <property type="match status" value="1"/>
</dbReference>
<keyword evidence="5 15" id="KW-0812">Transmembrane</keyword>
<evidence type="ECO:0000256" key="8">
    <source>
        <dbReference type="ARBA" id="ARBA00023053"/>
    </source>
</evidence>
<feature type="transmembrane region" description="Helical" evidence="15">
    <location>
        <begin position="219"/>
        <end position="239"/>
    </location>
</feature>
<dbReference type="InterPro" id="IPR018422">
    <property type="entry name" value="Cation/H_exchanger_CPA1"/>
</dbReference>
<comment type="caution">
    <text evidence="18">The sequence shown here is derived from an EMBL/GenBank/DDBJ whole genome shotgun (WGS) entry which is preliminary data.</text>
</comment>
<evidence type="ECO:0000256" key="9">
    <source>
        <dbReference type="ARBA" id="ARBA00023065"/>
    </source>
</evidence>
<keyword evidence="3" id="KW-1003">Cell membrane</keyword>
<feature type="transmembrane region" description="Helical" evidence="15">
    <location>
        <begin position="444"/>
        <end position="464"/>
    </location>
</feature>
<comment type="catalytic activity">
    <reaction evidence="13">
        <text>K(+)(in) + H(+)(out) = K(+)(out) + H(+)(in)</text>
        <dbReference type="Rhea" id="RHEA:29467"/>
        <dbReference type="ChEBI" id="CHEBI:15378"/>
        <dbReference type="ChEBI" id="CHEBI:29103"/>
    </reaction>
</comment>
<dbReference type="InterPro" id="IPR014710">
    <property type="entry name" value="RmlC-like_jellyroll"/>
</dbReference>
<sequence>MSKETTSNMVQPIQERDQRMDQPYDVLEPQQGTSEFHSLPSRGPGDVVSSVCGRRIISSSTSAKMATVIDAAMPYRLLEEATGSSSEGESSPVDAVLFVGMSLVLGIASRHLLRGTRVPYTVALLVIGIALGSLEYGTHHNLGKLGHGIRIWNEINPELLLAVFLPALLFESAFSMEVHQIKRCIGQMVLLAGPGVLISTFCLASLVKLTFPYSWDWKTALLLGGLLSATDPVAVVALLKELGASKKLSTVIEGESLMNDGTAIVVFQLFLKMVMGNTSDWGSIITFLIRVALGAVGIGLAFGIVSVLWLKFIFNDTVIEITLTIAVSYFAYYTAQEWAGASGVLTVMTLGMFYAAFARTAFKGDSQKSLHHFCGVVIAEGILDSDKIAYQVLYPLLCRVGYGLDWKEGIILVWSGLRGAVALSLSLSVKQSSGNSFLSRETGTLFIFFTGGIVFLTLIVNGSTTQFALRLLRMDGLPATKLRILDYTKYEMLNKALQAFEDLGDDEELGPADWPTVEKYISSLKDSEGEQVHPHSGSKTGNLDSVQAAYWEMLDEGRISESTANILMRSVDEALDRVSTESLCDWRGLKEHVKFPGYYNFLHSKLIPGKLVIYFAVERLESACYISAAFLRAHTIARQQLYDFIGESSIGSTVIKESETEGAEAKEFLEKVRSSLPQVLRVVKTKQVTYSVLNHLLEYIQNLEKIGLLEEKEIAHLHDAVQTGLKKLLRNPPIVKLPKLSDLISSHPLSGALPTAICEPLKHSKKETMKLRGVTLYKEGSKPTGVWLICDGIVKWKSKSLGNNHSLHPTFSHGSTLGLYEVLTGKPYMCDMVTDSVVLCFFISSDRILAFVHSDSTIEDFLWKESALVLLKLLRPQIFEKVAMHELRALVSAESSKLTTYVSGESIDIDYNSVGLLLEGFIKPVGIQEELVPSPAALLPYNENQSFRNASEASGIMRVSFSRQATQYSVETRARVISFNTGAFGAHRTLQRKPSSLSSQIGTSSEHQLQRSSSKEHRGLMSWPESIYKTEQQEEINRKALNLSEQARQLSIFGSKVNLFTRSASFGGIINNKPQDNVLYKKHPLDAAKSESSMATREQVETRKFVSQLPAHVASAESSTRRKPMAESSDDEEEGIIVRIDSPSTIVFRNDM</sequence>
<dbReference type="Gene3D" id="6.10.140.1330">
    <property type="match status" value="1"/>
</dbReference>
<dbReference type="GO" id="GO:0098719">
    <property type="term" value="P:sodium ion import across plasma membrane"/>
    <property type="evidence" value="ECO:0007669"/>
    <property type="project" value="TreeGrafter"/>
</dbReference>
<feature type="domain" description="Cation/H+ exchanger transmembrane" evidence="17">
    <location>
        <begin position="103"/>
        <end position="376"/>
    </location>
</feature>
<keyword evidence="9" id="KW-0406">Ion transport</keyword>
<dbReference type="Pfam" id="PF00999">
    <property type="entry name" value="Na_H_Exchanger"/>
    <property type="match status" value="1"/>
</dbReference>
<keyword evidence="10 15" id="KW-0472">Membrane</keyword>
<comment type="catalytic activity">
    <reaction evidence="12">
        <text>Na(+)(in) + H(+)(out) = Na(+)(out) + H(+)(in)</text>
        <dbReference type="Rhea" id="RHEA:29419"/>
        <dbReference type="ChEBI" id="CHEBI:15378"/>
        <dbReference type="ChEBI" id="CHEBI:29101"/>
    </reaction>
</comment>
<evidence type="ECO:0000256" key="15">
    <source>
        <dbReference type="SAM" id="Phobius"/>
    </source>
</evidence>
<dbReference type="InterPro" id="IPR018490">
    <property type="entry name" value="cNMP-bd_dom_sf"/>
</dbReference>
<feature type="region of interest" description="Disordered" evidence="14">
    <location>
        <begin position="990"/>
        <end position="1020"/>
    </location>
</feature>
<dbReference type="PANTHER" id="PTHR10110">
    <property type="entry name" value="SODIUM/HYDROGEN EXCHANGER"/>
    <property type="match status" value="1"/>
</dbReference>
<dbReference type="InterPro" id="IPR000595">
    <property type="entry name" value="cNMP-bd_dom"/>
</dbReference>
<feature type="transmembrane region" description="Helical" evidence="15">
    <location>
        <begin position="317"/>
        <end position="335"/>
    </location>
</feature>
<keyword evidence="7 15" id="KW-1133">Transmembrane helix</keyword>
<dbReference type="GO" id="GO:0015386">
    <property type="term" value="F:potassium:proton antiporter activity"/>
    <property type="evidence" value="ECO:0007669"/>
    <property type="project" value="TreeGrafter"/>
</dbReference>
<proteinExistence type="predicted"/>
<keyword evidence="8" id="KW-0915">Sodium</keyword>
<evidence type="ECO:0000259" key="17">
    <source>
        <dbReference type="Pfam" id="PF00999"/>
    </source>
</evidence>
<protein>
    <recommendedName>
        <fullName evidence="20">Cyclic nucleotide-binding domain-containing protein</fullName>
    </recommendedName>
</protein>
<dbReference type="GO" id="GO:0005886">
    <property type="term" value="C:plasma membrane"/>
    <property type="evidence" value="ECO:0007669"/>
    <property type="project" value="UniProtKB-SubCell"/>
</dbReference>
<keyword evidence="4" id="KW-0633">Potassium transport</keyword>
<evidence type="ECO:0000256" key="2">
    <source>
        <dbReference type="ARBA" id="ARBA00022448"/>
    </source>
</evidence>
<evidence type="ECO:0000256" key="14">
    <source>
        <dbReference type="SAM" id="MobiDB-lite"/>
    </source>
</evidence>
<evidence type="ECO:0000256" key="3">
    <source>
        <dbReference type="ARBA" id="ARBA00022475"/>
    </source>
</evidence>
<feature type="transmembrane region" description="Helical" evidence="15">
    <location>
        <begin position="120"/>
        <end position="139"/>
    </location>
</feature>
<feature type="transmembrane region" description="Helical" evidence="15">
    <location>
        <begin position="341"/>
        <end position="362"/>
    </location>
</feature>
<accession>A0A8S9FTY7</accession>
<feature type="compositionally biased region" description="Polar residues" evidence="14">
    <location>
        <begin position="1"/>
        <end position="11"/>
    </location>
</feature>
<dbReference type="Pfam" id="PF00027">
    <property type="entry name" value="cNMP_binding"/>
    <property type="match status" value="1"/>
</dbReference>
<gene>
    <name evidence="18" type="ORF">F2Q68_00020362</name>
</gene>
<dbReference type="PANTHER" id="PTHR10110:SF86">
    <property type="entry name" value="SODIUM_HYDROGEN EXCHANGER 7"/>
    <property type="match status" value="1"/>
</dbReference>
<keyword evidence="11" id="KW-0739">Sodium transport</keyword>
<feature type="region of interest" description="Disordered" evidence="14">
    <location>
        <begin position="1102"/>
        <end position="1136"/>
    </location>
</feature>
<organism evidence="18 19">
    <name type="scientific">Brassica cretica</name>
    <name type="common">Mustard</name>
    <dbReference type="NCBI Taxonomy" id="69181"/>
    <lineage>
        <taxon>Eukaryota</taxon>
        <taxon>Viridiplantae</taxon>
        <taxon>Streptophyta</taxon>
        <taxon>Embryophyta</taxon>
        <taxon>Tracheophyta</taxon>
        <taxon>Spermatophyta</taxon>
        <taxon>Magnoliopsida</taxon>
        <taxon>eudicotyledons</taxon>
        <taxon>Gunneridae</taxon>
        <taxon>Pentapetalae</taxon>
        <taxon>rosids</taxon>
        <taxon>malvids</taxon>
        <taxon>Brassicales</taxon>
        <taxon>Brassicaceae</taxon>
        <taxon>Brassiceae</taxon>
        <taxon>Brassica</taxon>
    </lineage>
</organism>
<comment type="subcellular location">
    <subcellularLocation>
        <location evidence="1">Cell membrane</location>
        <topology evidence="1">Multi-pass membrane protein</topology>
    </subcellularLocation>
</comment>
<keyword evidence="2" id="KW-0813">Transport</keyword>
<evidence type="ECO:0000256" key="4">
    <source>
        <dbReference type="ARBA" id="ARBA00022538"/>
    </source>
</evidence>
<feature type="transmembrane region" description="Helical" evidence="15">
    <location>
        <begin position="188"/>
        <end position="207"/>
    </location>
</feature>